<evidence type="ECO:0000313" key="3">
    <source>
        <dbReference type="Proteomes" id="UP000279271"/>
    </source>
</evidence>
<protein>
    <submittedName>
        <fullName evidence="2">Uncharacterized protein</fullName>
    </submittedName>
</protein>
<evidence type="ECO:0000256" key="1">
    <source>
        <dbReference type="SAM" id="MobiDB-lite"/>
    </source>
</evidence>
<dbReference type="EMBL" id="QOKY01000128">
    <property type="protein sequence ID" value="RMZ57294.1"/>
    <property type="molecule type" value="Genomic_DNA"/>
</dbReference>
<dbReference type="Proteomes" id="UP000279271">
    <property type="component" value="Unassembled WGS sequence"/>
</dbReference>
<reference evidence="3" key="1">
    <citation type="journal article" date="2018" name="Algal Res.">
        <title>Characterization of plant carbon substrate utilization by Auxenochlorella protothecoides.</title>
        <authorList>
            <person name="Vogler B.W."/>
            <person name="Starkenburg S.R."/>
            <person name="Sudasinghe N."/>
            <person name="Schambach J.Y."/>
            <person name="Rollin J.A."/>
            <person name="Pattathil S."/>
            <person name="Barry A.N."/>
        </authorList>
    </citation>
    <scope>NUCLEOTIDE SEQUENCE [LARGE SCALE GENOMIC DNA]</scope>
    <source>
        <strain evidence="3">UTEX 25</strain>
    </source>
</reference>
<name>A0A3M7L5C6_AUXPR</name>
<feature type="compositionally biased region" description="Polar residues" evidence="1">
    <location>
        <begin position="32"/>
        <end position="46"/>
    </location>
</feature>
<proteinExistence type="predicted"/>
<comment type="caution">
    <text evidence="2">The sequence shown here is derived from an EMBL/GenBank/DDBJ whole genome shotgun (WGS) entry which is preliminary data.</text>
</comment>
<sequence length="456" mass="48959">MGSMHGGLDHMLAAVQEDRAGAANRGAEAINNPRTDTGNTVASKAGTSRRRGKEPVPVAGPPLDTPPDLASASAEPDTQGLDSATGPHPATRPFTCERYTVNAKYKRLAAWVLLVIEKGAQEERAALYKYLVEADPPVLPTWHESFAKAGSIRTSTLHIMGLSMSAIRVSNLEILSARSTVILAAVECLKPGQKACLADSNGNIGSGNKGKNNFGTKNVGNDIIGNSNLGTANWGNNNDGKGDRCCNKIGDRKVLNDCSLLEFRKYAWVSLTCRVVTSGYIPTKVECYTYTAYFDTTFYDRDRAPTFSTITISSASEEELVMTSYSYGVALIYGDNTNLKEILPLTMLNPTPPPPGGIPPPPAFGSITGSVTKAGQDFALYIDLGQLSPDRVNQAYFTADGALLDYTSVPFTKSPMTWTPRLQADFVPFASYIEVVAVKYGVASSNYLTLHCGTER</sequence>
<gene>
    <name evidence="2" type="ORF">APUTEX25_004128</name>
</gene>
<dbReference type="AlphaFoldDB" id="A0A3M7L5C6"/>
<evidence type="ECO:0000313" key="2">
    <source>
        <dbReference type="EMBL" id="RMZ57294.1"/>
    </source>
</evidence>
<organism evidence="2 3">
    <name type="scientific">Auxenochlorella protothecoides</name>
    <name type="common">Green microalga</name>
    <name type="synonym">Chlorella protothecoides</name>
    <dbReference type="NCBI Taxonomy" id="3075"/>
    <lineage>
        <taxon>Eukaryota</taxon>
        <taxon>Viridiplantae</taxon>
        <taxon>Chlorophyta</taxon>
        <taxon>core chlorophytes</taxon>
        <taxon>Trebouxiophyceae</taxon>
        <taxon>Chlorellales</taxon>
        <taxon>Chlorellaceae</taxon>
        <taxon>Auxenochlorella</taxon>
    </lineage>
</organism>
<feature type="region of interest" description="Disordered" evidence="1">
    <location>
        <begin position="17"/>
        <end position="89"/>
    </location>
</feature>
<accession>A0A3M7L5C6</accession>